<protein>
    <submittedName>
        <fullName evidence="2">Uncharacterized protein</fullName>
    </submittedName>
</protein>
<dbReference type="Proteomes" id="UP000324222">
    <property type="component" value="Unassembled WGS sequence"/>
</dbReference>
<sequence length="146" mass="16072">MRRSTEGGAPAAPNTYIDSKRYISIIIPVIITITFTTTIATTISITNTTITSTATAAFNDSNNSNGGALMKEKPIMRSDMRGGSSAATVNLPLFFITRETAYQLPPRYAWECLHRRHYQTDCPGVLSCRPATSTHPSHHCNTFLLY</sequence>
<proteinExistence type="predicted"/>
<evidence type="ECO:0000313" key="2">
    <source>
        <dbReference type="EMBL" id="MPC22250.1"/>
    </source>
</evidence>
<organism evidence="2 3">
    <name type="scientific">Portunus trituberculatus</name>
    <name type="common">Swimming crab</name>
    <name type="synonym">Neptunus trituberculatus</name>
    <dbReference type="NCBI Taxonomy" id="210409"/>
    <lineage>
        <taxon>Eukaryota</taxon>
        <taxon>Metazoa</taxon>
        <taxon>Ecdysozoa</taxon>
        <taxon>Arthropoda</taxon>
        <taxon>Crustacea</taxon>
        <taxon>Multicrustacea</taxon>
        <taxon>Malacostraca</taxon>
        <taxon>Eumalacostraca</taxon>
        <taxon>Eucarida</taxon>
        <taxon>Decapoda</taxon>
        <taxon>Pleocyemata</taxon>
        <taxon>Brachyura</taxon>
        <taxon>Eubrachyura</taxon>
        <taxon>Portunoidea</taxon>
        <taxon>Portunidae</taxon>
        <taxon>Portuninae</taxon>
        <taxon>Portunus</taxon>
    </lineage>
</organism>
<name>A0A5B7DL69_PORTR</name>
<keyword evidence="1" id="KW-1133">Transmembrane helix</keyword>
<comment type="caution">
    <text evidence="2">The sequence shown here is derived from an EMBL/GenBank/DDBJ whole genome shotgun (WGS) entry which is preliminary data.</text>
</comment>
<dbReference type="EMBL" id="VSRR010001066">
    <property type="protein sequence ID" value="MPC22250.1"/>
    <property type="molecule type" value="Genomic_DNA"/>
</dbReference>
<keyword evidence="1" id="KW-0472">Membrane</keyword>
<gene>
    <name evidence="2" type="ORF">E2C01_015260</name>
</gene>
<keyword evidence="3" id="KW-1185">Reference proteome</keyword>
<evidence type="ECO:0000256" key="1">
    <source>
        <dbReference type="SAM" id="Phobius"/>
    </source>
</evidence>
<keyword evidence="1" id="KW-0812">Transmembrane</keyword>
<dbReference type="AlphaFoldDB" id="A0A5B7DL69"/>
<accession>A0A5B7DL69</accession>
<reference evidence="2 3" key="1">
    <citation type="submission" date="2019-05" db="EMBL/GenBank/DDBJ databases">
        <title>Another draft genome of Portunus trituberculatus and its Hox gene families provides insights of decapod evolution.</title>
        <authorList>
            <person name="Jeong J.-H."/>
            <person name="Song I."/>
            <person name="Kim S."/>
            <person name="Choi T."/>
            <person name="Kim D."/>
            <person name="Ryu S."/>
            <person name="Kim W."/>
        </authorList>
    </citation>
    <scope>NUCLEOTIDE SEQUENCE [LARGE SCALE GENOMIC DNA]</scope>
    <source>
        <tissue evidence="2">Muscle</tissue>
    </source>
</reference>
<evidence type="ECO:0000313" key="3">
    <source>
        <dbReference type="Proteomes" id="UP000324222"/>
    </source>
</evidence>
<feature type="transmembrane region" description="Helical" evidence="1">
    <location>
        <begin position="21"/>
        <end position="43"/>
    </location>
</feature>